<dbReference type="Pfam" id="PF09794">
    <property type="entry name" value="Avl9"/>
    <property type="match status" value="1"/>
</dbReference>
<dbReference type="PROSITE" id="PS50211">
    <property type="entry name" value="DENN"/>
    <property type="match status" value="1"/>
</dbReference>
<evidence type="ECO:0000313" key="5">
    <source>
        <dbReference type="Proteomes" id="UP000422736"/>
    </source>
</evidence>
<feature type="domain" description="UDENN" evidence="3">
    <location>
        <begin position="7"/>
        <end position="462"/>
    </location>
</feature>
<evidence type="ECO:0000256" key="2">
    <source>
        <dbReference type="SAM" id="MobiDB-lite"/>
    </source>
</evidence>
<gene>
    <name evidence="4" type="primary">AVL9</name>
    <name evidence="4" type="ORF">FIM1_1047</name>
</gene>
<comment type="similarity">
    <text evidence="1">Belongs to the AVL9 family.</text>
</comment>
<feature type="compositionally biased region" description="Polar residues" evidence="2">
    <location>
        <begin position="527"/>
        <end position="553"/>
    </location>
</feature>
<feature type="region of interest" description="Disordered" evidence="2">
    <location>
        <begin position="484"/>
        <end position="570"/>
    </location>
</feature>
<keyword evidence="5" id="KW-1185">Reference proteome</keyword>
<evidence type="ECO:0000256" key="1">
    <source>
        <dbReference type="ARBA" id="ARBA00038178"/>
    </source>
</evidence>
<proteinExistence type="inferred from homology"/>
<dbReference type="Proteomes" id="UP000422736">
    <property type="component" value="Chromosome 2"/>
</dbReference>
<dbReference type="InterPro" id="IPR043153">
    <property type="entry name" value="DENN_C"/>
</dbReference>
<dbReference type="PANTHER" id="PTHR31017:SF1">
    <property type="entry name" value="LATE SECRETORY PATHWAY PROTEIN AVL9 HOMOLOG"/>
    <property type="match status" value="1"/>
</dbReference>
<dbReference type="EMBL" id="CP015055">
    <property type="protein sequence ID" value="QGN14387.1"/>
    <property type="molecule type" value="Genomic_DNA"/>
</dbReference>
<dbReference type="Gene3D" id="3.40.50.11500">
    <property type="match status" value="1"/>
</dbReference>
<reference evidence="4 5" key="2">
    <citation type="submission" date="2019-11" db="EMBL/GenBank/DDBJ databases">
        <authorList>
            <person name="Lu H."/>
        </authorList>
    </citation>
    <scope>NUCLEOTIDE SEQUENCE [LARGE SCALE GENOMIC DNA]</scope>
    <source>
        <strain evidence="4 5">FIM1</strain>
    </source>
</reference>
<evidence type="ECO:0000259" key="3">
    <source>
        <dbReference type="PROSITE" id="PS50211"/>
    </source>
</evidence>
<dbReference type="InterPro" id="IPR018307">
    <property type="entry name" value="ABL9/DENND6_dom"/>
</dbReference>
<accession>A0ABX6EQX8</accession>
<protein>
    <submittedName>
        <fullName evidence="4">Late secretory pathway protein avl9</fullName>
    </submittedName>
</protein>
<dbReference type="InterPro" id="IPR037516">
    <property type="entry name" value="Tripartite_DENN"/>
</dbReference>
<dbReference type="PANTHER" id="PTHR31017">
    <property type="entry name" value="LATE SECRETORY PATHWAY PROTEIN AVL9-RELATED"/>
    <property type="match status" value="1"/>
</dbReference>
<dbReference type="InterPro" id="IPR051731">
    <property type="entry name" value="DENND11/AVL9_GEFs"/>
</dbReference>
<feature type="compositionally biased region" description="Basic and acidic residues" evidence="2">
    <location>
        <begin position="484"/>
        <end position="499"/>
    </location>
</feature>
<evidence type="ECO:0000313" key="4">
    <source>
        <dbReference type="EMBL" id="QGN14387.1"/>
    </source>
</evidence>
<name>A0ABX6EQX8_KLUMA</name>
<sequence length="570" mass="65608">MSKDVIFGCGLVDFHHTRGPEVEYWYDGGNTGLSINNLWEYLPFQALPDGAHSFEQSFTYFTLLYDEVNQKCCSSVGDSLKNGAESGRYSTFFAISCSKQIQSDELLNKSKDVVRSTVQKSVVVVCRKPIVGQIKDKLAIITNALFLQRDFSDRTIIDTLFSNLNSIEYDDNDESHLYIGLNLRKMIYDLRKDVLVILKAMLLEKRILFYGNDVEQLCNIQFSFISLIPCLLSNIQDCGSPLLDTYSKNITMKSSFKSSDRISVLRFLGFPLQIFTKGGFFSPYVPLQQINDLSSSVTRWFIAGTSNTLLLEQSKSLCDVLVNLDDFTVQIMNKKDKELHQALQLSHSDKKWMDIIIQSVIKSWNQDDWSTPKNSSYEGSEDYIRWQFEDYLSGLVLTVKLLDFTKKHKNNALVLKTVDDLATTEQTINQYNSTWVREWQHTNNYRIFTDYTDDRLFDVFDSRHPYRGSDTMAIVQQRFNKLFPRREKGDDRHKGRNQDNENINKYNAKEHNKAAWFKKKDKKGVSGENNSNIITASEMSTINDSVGASNQADKSLYSDMSEELVENPWK</sequence>
<reference evidence="4 5" key="1">
    <citation type="submission" date="2016-03" db="EMBL/GenBank/DDBJ databases">
        <title>How can Kluyveromyces marxianus grow so fast - potential evolutionary course in Saccharomyces Complex revealed by comparative genomics.</title>
        <authorList>
            <person name="Mo W."/>
            <person name="Lu W."/>
            <person name="Yang X."/>
            <person name="Qi J."/>
            <person name="Lv H."/>
        </authorList>
    </citation>
    <scope>NUCLEOTIDE SEQUENCE [LARGE SCALE GENOMIC DNA]</scope>
    <source>
        <strain evidence="4 5">FIM1</strain>
    </source>
</reference>
<feature type="compositionally biased region" description="Acidic residues" evidence="2">
    <location>
        <begin position="560"/>
        <end position="570"/>
    </location>
</feature>
<organism evidence="4 5">
    <name type="scientific">Kluyveromyces marxianus</name>
    <name type="common">Yeast</name>
    <name type="synonym">Candida kefyr</name>
    <dbReference type="NCBI Taxonomy" id="4911"/>
    <lineage>
        <taxon>Eukaryota</taxon>
        <taxon>Fungi</taxon>
        <taxon>Dikarya</taxon>
        <taxon>Ascomycota</taxon>
        <taxon>Saccharomycotina</taxon>
        <taxon>Saccharomycetes</taxon>
        <taxon>Saccharomycetales</taxon>
        <taxon>Saccharomycetaceae</taxon>
        <taxon>Kluyveromyces</taxon>
    </lineage>
</organism>